<dbReference type="GO" id="GO:0016787">
    <property type="term" value="F:hydrolase activity"/>
    <property type="evidence" value="ECO:0007669"/>
    <property type="project" value="UniProtKB-ARBA"/>
</dbReference>
<dbReference type="PANTHER" id="PTHR10151:SF120">
    <property type="entry name" value="BIS(5'-ADENOSYL)-TRIPHOSPHATASE"/>
    <property type="match status" value="1"/>
</dbReference>
<dbReference type="OrthoDB" id="9779267at2"/>
<dbReference type="Gene3D" id="3.40.720.10">
    <property type="entry name" value="Alkaline Phosphatase, subunit A"/>
    <property type="match status" value="1"/>
</dbReference>
<dbReference type="InterPro" id="IPR002591">
    <property type="entry name" value="Phosphodiest/P_Trfase"/>
</dbReference>
<dbReference type="Pfam" id="PF01663">
    <property type="entry name" value="Phosphodiest"/>
    <property type="match status" value="1"/>
</dbReference>
<accession>A0A1H4QL03</accession>
<evidence type="ECO:0000313" key="1">
    <source>
        <dbReference type="EMBL" id="SEC20254.1"/>
    </source>
</evidence>
<dbReference type="Proteomes" id="UP000199183">
    <property type="component" value="Unassembled WGS sequence"/>
</dbReference>
<dbReference type="InterPro" id="IPR017850">
    <property type="entry name" value="Alkaline_phosphatase_core_sf"/>
</dbReference>
<gene>
    <name evidence="1" type="ORF">SAMN04489806_2848</name>
</gene>
<proteinExistence type="predicted"/>
<sequence>MTSMLPTESASARSLAGLVPEFLGVLRGAHGRLGLTPVRSVVLVVVDGLGSANLGERSGHARFLSARTGRSLLSPVPSTTAASLPTILTGAQPGTHGLVGYSVLDPDHDRVVNQLKGWDEGMTPATWQRSATIFENVTDAAGRAVAVGPDAYAGSGFTRAVLRGAEYQSAASIADRVEVALRIAGEKRPAFVYVYIPELDKLAHSHGWRSDRWLAALEEVDAQLGVLHERLPHDVGGLLTADHGVIDVPPERHVLFHAGSPLMDGVRHVAGEPRFLQLHTRDAAATASVAAAWRDAEGDRAWVATREEAIGAGWFGDVSERVAPRIGDVLVAARAPVAYYQDAPATLTARRMIGQHGSLTDEERRVPFVRLGAWG</sequence>
<organism evidence="1 2">
    <name type="scientific">Paramicrobacterium humi</name>
    <dbReference type="NCBI Taxonomy" id="640635"/>
    <lineage>
        <taxon>Bacteria</taxon>
        <taxon>Bacillati</taxon>
        <taxon>Actinomycetota</taxon>
        <taxon>Actinomycetes</taxon>
        <taxon>Micrococcales</taxon>
        <taxon>Microbacteriaceae</taxon>
        <taxon>Paramicrobacterium</taxon>
    </lineage>
</organism>
<protein>
    <submittedName>
        <fullName evidence="1">Type I phosphodiesterase / nucleotide pyrophosphatase</fullName>
    </submittedName>
</protein>
<name>A0A1H4QL03_9MICO</name>
<dbReference type="AlphaFoldDB" id="A0A1H4QL03"/>
<dbReference type="RefSeq" id="WP_091185851.1">
    <property type="nucleotide sequence ID" value="NZ_FNRY01000001.1"/>
</dbReference>
<dbReference type="STRING" id="640635.SAMN04489806_2848"/>
<dbReference type="SUPFAM" id="SSF53649">
    <property type="entry name" value="Alkaline phosphatase-like"/>
    <property type="match status" value="1"/>
</dbReference>
<evidence type="ECO:0000313" key="2">
    <source>
        <dbReference type="Proteomes" id="UP000199183"/>
    </source>
</evidence>
<dbReference type="PANTHER" id="PTHR10151">
    <property type="entry name" value="ECTONUCLEOTIDE PYROPHOSPHATASE/PHOSPHODIESTERASE"/>
    <property type="match status" value="1"/>
</dbReference>
<reference evidence="1 2" key="1">
    <citation type="submission" date="2016-10" db="EMBL/GenBank/DDBJ databases">
        <authorList>
            <person name="de Groot N.N."/>
        </authorList>
    </citation>
    <scope>NUCLEOTIDE SEQUENCE [LARGE SCALE GENOMIC DNA]</scope>
    <source>
        <strain evidence="1 2">DSM 21799</strain>
    </source>
</reference>
<keyword evidence="2" id="KW-1185">Reference proteome</keyword>
<dbReference type="EMBL" id="FNRY01000001">
    <property type="protein sequence ID" value="SEC20254.1"/>
    <property type="molecule type" value="Genomic_DNA"/>
</dbReference>